<dbReference type="InterPro" id="IPR029068">
    <property type="entry name" value="Glyas_Bleomycin-R_OHBP_Dase"/>
</dbReference>
<proteinExistence type="predicted"/>
<feature type="domain" description="VOC" evidence="1">
    <location>
        <begin position="4"/>
        <end position="153"/>
    </location>
</feature>
<dbReference type="PANTHER" id="PTHR40265">
    <property type="entry name" value="BLL2707 PROTEIN"/>
    <property type="match status" value="1"/>
</dbReference>
<comment type="caution">
    <text evidence="2">The sequence shown here is derived from an EMBL/GenBank/DDBJ whole genome shotgun (WGS) entry which is preliminary data.</text>
</comment>
<dbReference type="InterPro" id="IPR025870">
    <property type="entry name" value="Glyoxalase-like_dom"/>
</dbReference>
<dbReference type="Pfam" id="PF13468">
    <property type="entry name" value="Glyoxalase_3"/>
    <property type="match status" value="1"/>
</dbReference>
<dbReference type="PROSITE" id="PS51819">
    <property type="entry name" value="VOC"/>
    <property type="match status" value="1"/>
</dbReference>
<accession>A0AAW9RSI3</accession>
<keyword evidence="3" id="KW-1185">Reference proteome</keyword>
<dbReference type="PANTHER" id="PTHR40265:SF1">
    <property type="entry name" value="GLYOXALASE-LIKE DOMAIN-CONTAINING PROTEIN"/>
    <property type="match status" value="1"/>
</dbReference>
<protein>
    <submittedName>
        <fullName evidence="2">VOC family protein</fullName>
    </submittedName>
</protein>
<dbReference type="Gene3D" id="3.10.180.10">
    <property type="entry name" value="2,3-Dihydroxybiphenyl 1,2-Dioxygenase, domain 1"/>
    <property type="match status" value="1"/>
</dbReference>
<sequence length="291" mass="31545">MPRGLDHLVHAVHDLDKARAVYERLGFTLTPEARHPFGTKNSLVQLDGCFLELLAIADTGAFPEEEAGAFSFPGFNAGFLDRHEGISMLALESEDAADDRAAFAEANLRTYRPFEFGRDARQPDGSTGRVGFKLTFTSAPEIPGEAFFTCQHLAPDLFWKDEYREHANTAGTIREVMMVAEKPNAHWAFFEAFVGTDDVKETDTGILIDTGRGAIRVDEPGAVAESWGTAIDVKQYDTPRFAGYVIGVGDMEKAGAALEGGGIEHFSIGDRLVVPDQQAFGAAIAFEPVGG</sequence>
<evidence type="ECO:0000313" key="2">
    <source>
        <dbReference type="EMBL" id="MEJ8573172.1"/>
    </source>
</evidence>
<dbReference type="Proteomes" id="UP001378188">
    <property type="component" value="Unassembled WGS sequence"/>
</dbReference>
<reference evidence="2 3" key="1">
    <citation type="submission" date="2024-02" db="EMBL/GenBank/DDBJ databases">
        <title>Genome analysis and characterization of Microbaculum marinisediminis sp. nov., isolated from marine sediment.</title>
        <authorList>
            <person name="Du Z.-J."/>
            <person name="Ye Y.-Q."/>
            <person name="Zhang Z.-R."/>
            <person name="Yuan S.-M."/>
            <person name="Zhang X.-Y."/>
        </authorList>
    </citation>
    <scope>NUCLEOTIDE SEQUENCE [LARGE SCALE GENOMIC DNA]</scope>
    <source>
        <strain evidence="2 3">SDUM1044001</strain>
    </source>
</reference>
<gene>
    <name evidence="2" type="ORF">V3328_16895</name>
</gene>
<evidence type="ECO:0000313" key="3">
    <source>
        <dbReference type="Proteomes" id="UP001378188"/>
    </source>
</evidence>
<dbReference type="RefSeq" id="WP_340330873.1">
    <property type="nucleotide sequence ID" value="NZ_JAZHOF010000007.1"/>
</dbReference>
<dbReference type="AlphaFoldDB" id="A0AAW9RSI3"/>
<dbReference type="EMBL" id="JAZHOF010000007">
    <property type="protein sequence ID" value="MEJ8573172.1"/>
    <property type="molecule type" value="Genomic_DNA"/>
</dbReference>
<dbReference type="InterPro" id="IPR037523">
    <property type="entry name" value="VOC_core"/>
</dbReference>
<evidence type="ECO:0000259" key="1">
    <source>
        <dbReference type="PROSITE" id="PS51819"/>
    </source>
</evidence>
<organism evidence="2 3">
    <name type="scientific">Microbaculum marinum</name>
    <dbReference type="NCBI Taxonomy" id="1764581"/>
    <lineage>
        <taxon>Bacteria</taxon>
        <taxon>Pseudomonadati</taxon>
        <taxon>Pseudomonadota</taxon>
        <taxon>Alphaproteobacteria</taxon>
        <taxon>Hyphomicrobiales</taxon>
        <taxon>Tepidamorphaceae</taxon>
        <taxon>Microbaculum</taxon>
    </lineage>
</organism>
<dbReference type="SUPFAM" id="SSF54593">
    <property type="entry name" value="Glyoxalase/Bleomycin resistance protein/Dihydroxybiphenyl dioxygenase"/>
    <property type="match status" value="1"/>
</dbReference>
<name>A0AAW9RSI3_9HYPH</name>